<comment type="caution">
    <text evidence="1">The sequence shown here is derived from an EMBL/GenBank/DDBJ whole genome shotgun (WGS) entry which is preliminary data.</text>
</comment>
<gene>
    <name evidence="1" type="ORF">M5X04_12185</name>
</gene>
<dbReference type="Proteomes" id="UP001527090">
    <property type="component" value="Unassembled WGS sequence"/>
</dbReference>
<keyword evidence="2" id="KW-1185">Reference proteome</keyword>
<reference evidence="1 2" key="1">
    <citation type="submission" date="2022-05" db="EMBL/GenBank/DDBJ databases">
        <title>Genome Sequencing of Bee-Associated Microbes.</title>
        <authorList>
            <person name="Dunlap C."/>
        </authorList>
    </citation>
    <scope>NUCLEOTIDE SEQUENCE [LARGE SCALE GENOMIC DNA]</scope>
    <source>
        <strain evidence="1 2">NRRL NRS-750</strain>
    </source>
</reference>
<organism evidence="1 2">
    <name type="scientific">Paenibacillus alvei</name>
    <name type="common">Bacillus alvei</name>
    <dbReference type="NCBI Taxonomy" id="44250"/>
    <lineage>
        <taxon>Bacteria</taxon>
        <taxon>Bacillati</taxon>
        <taxon>Bacillota</taxon>
        <taxon>Bacilli</taxon>
        <taxon>Bacillales</taxon>
        <taxon>Paenibacillaceae</taxon>
        <taxon>Paenibacillus</taxon>
    </lineage>
</organism>
<evidence type="ECO:0000313" key="2">
    <source>
        <dbReference type="Proteomes" id="UP001527090"/>
    </source>
</evidence>
<dbReference type="EMBL" id="JAMDLY010000011">
    <property type="protein sequence ID" value="MCY9530084.1"/>
    <property type="molecule type" value="Genomic_DNA"/>
</dbReference>
<sequence length="48" mass="5463">MKSVGEKIESSPDGAKVESIDGKYAKLTNGFRWMLEDTDVSVERSWER</sequence>
<proteinExistence type="predicted"/>
<name>A0ABT4E8L3_PAEAL</name>
<protein>
    <submittedName>
        <fullName evidence="1">Uncharacterized protein</fullName>
    </submittedName>
</protein>
<dbReference type="RefSeq" id="WP_268632147.1">
    <property type="nucleotide sequence ID" value="NZ_JAMDLY010000011.1"/>
</dbReference>
<accession>A0ABT4E8L3</accession>
<evidence type="ECO:0000313" key="1">
    <source>
        <dbReference type="EMBL" id="MCY9530084.1"/>
    </source>
</evidence>